<gene>
    <name evidence="2" type="ORF">GCM10022421_06440</name>
</gene>
<dbReference type="InterPro" id="IPR025737">
    <property type="entry name" value="FApF"/>
</dbReference>
<sequence length="301" mass="32646">MTQARTRKTRKHIGGLTAAALTALSGPTLAANGHYVPGVEGIKGAVVPPPGVYYRGYLAHYDMDSLRNEQGNHLPSNNTGSVTALVNRLVWVSNKKLLNADYGMEAIIPLQRTSLDFGIAGINSTEHGVADIFVSPVVLGWHGRQWDAVFGAGLWFDTGDYSSTEPASIGKGFKTTMLTLGGNYYPDAAKSWSISALSRYEIKSKQDETHITPGDSWLVEWAMAKKLSTGLELGLVGYNAWQLENSKQAPAGKAEKHSLGVEAGYFWPSLMIGLNAAYFNEYDVKNGPSGDLFRLTLTKVF</sequence>
<name>A0ABP7DCS0_9GAMM</name>
<evidence type="ECO:0008006" key="4">
    <source>
        <dbReference type="Google" id="ProtNLM"/>
    </source>
</evidence>
<organism evidence="2 3">
    <name type="scientific">Oceanisphaera sediminis</name>
    <dbReference type="NCBI Taxonomy" id="981381"/>
    <lineage>
        <taxon>Bacteria</taxon>
        <taxon>Pseudomonadati</taxon>
        <taxon>Pseudomonadota</taxon>
        <taxon>Gammaproteobacteria</taxon>
        <taxon>Aeromonadales</taxon>
        <taxon>Aeromonadaceae</taxon>
        <taxon>Oceanisphaera</taxon>
    </lineage>
</organism>
<reference evidence="3" key="1">
    <citation type="journal article" date="2019" name="Int. J. Syst. Evol. Microbiol.">
        <title>The Global Catalogue of Microorganisms (GCM) 10K type strain sequencing project: providing services to taxonomists for standard genome sequencing and annotation.</title>
        <authorList>
            <consortium name="The Broad Institute Genomics Platform"/>
            <consortium name="The Broad Institute Genome Sequencing Center for Infectious Disease"/>
            <person name="Wu L."/>
            <person name="Ma J."/>
        </authorList>
    </citation>
    <scope>NUCLEOTIDE SEQUENCE [LARGE SCALE GENOMIC DNA]</scope>
    <source>
        <strain evidence="3">JCM 17329</strain>
    </source>
</reference>
<evidence type="ECO:0000313" key="3">
    <source>
        <dbReference type="Proteomes" id="UP001501479"/>
    </source>
</evidence>
<dbReference type="RefSeq" id="WP_344962329.1">
    <property type="nucleotide sequence ID" value="NZ_BAABDS010000009.1"/>
</dbReference>
<protein>
    <recommendedName>
        <fullName evidence="4">Transporter</fullName>
    </recommendedName>
</protein>
<proteinExistence type="predicted"/>
<dbReference type="Proteomes" id="UP001501479">
    <property type="component" value="Unassembled WGS sequence"/>
</dbReference>
<keyword evidence="3" id="KW-1185">Reference proteome</keyword>
<evidence type="ECO:0000313" key="2">
    <source>
        <dbReference type="EMBL" id="GAA3702546.1"/>
    </source>
</evidence>
<accession>A0ABP7DCS0</accession>
<comment type="caution">
    <text evidence="2">The sequence shown here is derived from an EMBL/GenBank/DDBJ whole genome shotgun (WGS) entry which is preliminary data.</text>
</comment>
<evidence type="ECO:0000256" key="1">
    <source>
        <dbReference type="SAM" id="SignalP"/>
    </source>
</evidence>
<dbReference type="Pfam" id="PF13557">
    <property type="entry name" value="Phenol_MetA_deg"/>
    <property type="match status" value="1"/>
</dbReference>
<dbReference type="EMBL" id="BAABDS010000009">
    <property type="protein sequence ID" value="GAA3702546.1"/>
    <property type="molecule type" value="Genomic_DNA"/>
</dbReference>
<feature type="signal peptide" evidence="1">
    <location>
        <begin position="1"/>
        <end position="30"/>
    </location>
</feature>
<feature type="chain" id="PRO_5047398177" description="Transporter" evidence="1">
    <location>
        <begin position="31"/>
        <end position="301"/>
    </location>
</feature>
<keyword evidence="1" id="KW-0732">Signal</keyword>